<keyword evidence="1" id="KW-0614">Plasmid</keyword>
<sequence length="255" mass="30467">MFWREKMGNFKREVKKAMNKLQIEYMSGSIDYPRVENSYIKPQNVFELVPHLPMRMTTAVFSPIKNKQLPLNKKTSLLFLSQKRLINPSQAISYAEVIDEFFDEKLKFISDQKQEEFRQLYRLMQEFLSSRLNLQNPSEIEETLKDKYAAIYNEPKRSSIGFYKIDTLFFSTISNGNGKKRRTPVEVANSYLYKKNKRTKDLINENFERREYLEECFAHFMQKSEENRQQALLISQNANKTQKIAFDRLKQYEIK</sequence>
<gene>
    <name evidence="1" type="ORF">CCS77_2069</name>
</gene>
<dbReference type="Proteomes" id="UP000241854">
    <property type="component" value="Plasmid pICON"/>
</dbReference>
<accession>A0A2R4P328</accession>
<organism evidence="1 2">
    <name type="scientific">Campylobacter concisus</name>
    <dbReference type="NCBI Taxonomy" id="199"/>
    <lineage>
        <taxon>Bacteria</taxon>
        <taxon>Pseudomonadati</taxon>
        <taxon>Campylobacterota</taxon>
        <taxon>Epsilonproteobacteria</taxon>
        <taxon>Campylobacterales</taxon>
        <taxon>Campylobacteraceae</taxon>
        <taxon>Campylobacter</taxon>
    </lineage>
</organism>
<evidence type="ECO:0000313" key="2">
    <source>
        <dbReference type="Proteomes" id="UP000241854"/>
    </source>
</evidence>
<geneLocation type="plasmid" evidence="2">
    <name>picon</name>
</geneLocation>
<dbReference type="EMBL" id="CP021643">
    <property type="protein sequence ID" value="AVX45075.1"/>
    <property type="molecule type" value="Genomic_DNA"/>
</dbReference>
<reference evidence="1 2" key="1">
    <citation type="journal article" date="2018" name="Emerg. Microbes Infect.">
        <title>Genomic analysis of oral Campylobacter concisus strains identified a potential bacterial molecular marker associated with active Crohn's disease.</title>
        <authorList>
            <person name="Liu F."/>
            <person name="Ma R."/>
            <person name="Tay C.Y.A."/>
            <person name="Octavia S."/>
            <person name="Lan R."/>
            <person name="Chung H.K.L."/>
            <person name="Riordan S.M."/>
            <person name="Grimm M.C."/>
            <person name="Leong R.W."/>
            <person name="Tanaka M.M."/>
            <person name="Connor S."/>
            <person name="Zhang L."/>
        </authorList>
    </citation>
    <scope>NUCLEOTIDE SEQUENCE [LARGE SCALE GENOMIC DNA]</scope>
    <source>
        <strain evidence="1 2">P2CDO4</strain>
        <plasmid evidence="1">pICON</plasmid>
    </source>
</reference>
<dbReference type="AlphaFoldDB" id="A0A2R4P328"/>
<evidence type="ECO:0000313" key="1">
    <source>
        <dbReference type="EMBL" id="AVX45075.1"/>
    </source>
</evidence>
<proteinExistence type="predicted"/>
<protein>
    <submittedName>
        <fullName evidence="1">Uncharacterized protein</fullName>
    </submittedName>
</protein>
<name>A0A2R4P328_9BACT</name>